<dbReference type="EMBL" id="PXOF01000184">
    <property type="protein sequence ID" value="RGP60619.1"/>
    <property type="molecule type" value="Genomic_DNA"/>
</dbReference>
<accession>A0A395RLG5</accession>
<dbReference type="AlphaFoldDB" id="A0A395RLG5"/>
<evidence type="ECO:0000313" key="1">
    <source>
        <dbReference type="EMBL" id="RGP60619.1"/>
    </source>
</evidence>
<protein>
    <submittedName>
        <fullName evidence="1">Immunoglobulin variable region used by the itc63b heavy chain</fullName>
    </submittedName>
</protein>
<keyword evidence="2" id="KW-1185">Reference proteome</keyword>
<sequence length="607" mass="67392">MEDAIRPSEQAARGMYTRGYQTWFTIFERAAEETSLPRDCLQRLRADFPNQPWFPNNVAVDSVFDNAALVKGIISWRPADEPSDLPIFQEESIFNIAWDKPTRVVLTPDIRQARATLPDVLGEDSHHIPILLQAWAYILCARWAELVPGARIQFNGETNGSPSGTGKEAVTTINIGTVSRDASQWWKAILSVDSNWDATICNKKGQLLYSPWSTTLSSERPLLVLTKVETEASEPNTNTISSSAACRYLTDYCTNHGIDGEVSLAALAAALLIPAVKYDGRAIGIPIPEMAGDRRRGEDKRSEASSFEAPDPLQLDKLLTLSCNARGVKALLTSVFFEPGVESNICGMWLRGSFAFLSTIKDPNLLLRTMIKRNPELGFLWVGAFITGCHDRALREGRGGWWKIDLGAAAWTGTLMSFIQEPVLCPAPGTTSISRANECRLSFLCHGMGYTTTPLFPFAPFGSTALHDTNLDVREHLLCGRDHVISYVGLTWRCDDGTEIEQKPEVPSVVTRPNTGQLLRCSPEVDIDYNDYDSEDETSEMVTRNIFTWLRGEDGFPVAERAIREHEWIDNLDSDDDEPIEGDVRSTVGGCLHGWLLKTSTQRSNSI</sequence>
<dbReference type="Proteomes" id="UP000266152">
    <property type="component" value="Unassembled WGS sequence"/>
</dbReference>
<proteinExistence type="predicted"/>
<organism evidence="1 2">
    <name type="scientific">Fusarium sporotrichioides</name>
    <dbReference type="NCBI Taxonomy" id="5514"/>
    <lineage>
        <taxon>Eukaryota</taxon>
        <taxon>Fungi</taxon>
        <taxon>Dikarya</taxon>
        <taxon>Ascomycota</taxon>
        <taxon>Pezizomycotina</taxon>
        <taxon>Sordariomycetes</taxon>
        <taxon>Hypocreomycetidae</taxon>
        <taxon>Hypocreales</taxon>
        <taxon>Nectriaceae</taxon>
        <taxon>Fusarium</taxon>
    </lineage>
</organism>
<evidence type="ECO:0000313" key="2">
    <source>
        <dbReference type="Proteomes" id="UP000266152"/>
    </source>
</evidence>
<comment type="caution">
    <text evidence="1">The sequence shown here is derived from an EMBL/GenBank/DDBJ whole genome shotgun (WGS) entry which is preliminary data.</text>
</comment>
<dbReference type="STRING" id="5514.A0A395RLG5"/>
<reference evidence="1 2" key="1">
    <citation type="journal article" date="2018" name="PLoS Pathog.">
        <title>Evolution of structural diversity of trichothecenes, a family of toxins produced by plant pathogenic and entomopathogenic fungi.</title>
        <authorList>
            <person name="Proctor R.H."/>
            <person name="McCormick S.P."/>
            <person name="Kim H.S."/>
            <person name="Cardoza R.E."/>
            <person name="Stanley A.M."/>
            <person name="Lindo L."/>
            <person name="Kelly A."/>
            <person name="Brown D.W."/>
            <person name="Lee T."/>
            <person name="Vaughan M.M."/>
            <person name="Alexander N.J."/>
            <person name="Busman M."/>
            <person name="Gutierrez S."/>
        </authorList>
    </citation>
    <scope>NUCLEOTIDE SEQUENCE [LARGE SCALE GENOMIC DNA]</scope>
    <source>
        <strain evidence="1 2">NRRL 3299</strain>
    </source>
</reference>
<name>A0A395RLG5_FUSSP</name>
<gene>
    <name evidence="1" type="ORF">FSPOR_10586</name>
</gene>